<name>A0A1V8TD96_9PEZI</name>
<protein>
    <recommendedName>
        <fullName evidence="3">F-box domain-containing protein</fullName>
    </recommendedName>
</protein>
<evidence type="ECO:0000313" key="1">
    <source>
        <dbReference type="EMBL" id="OQO09172.1"/>
    </source>
</evidence>
<evidence type="ECO:0008006" key="3">
    <source>
        <dbReference type="Google" id="ProtNLM"/>
    </source>
</evidence>
<evidence type="ECO:0000313" key="2">
    <source>
        <dbReference type="Proteomes" id="UP000192596"/>
    </source>
</evidence>
<dbReference type="EMBL" id="NAJO01000011">
    <property type="protein sequence ID" value="OQO09172.1"/>
    <property type="molecule type" value="Genomic_DNA"/>
</dbReference>
<proteinExistence type="predicted"/>
<gene>
    <name evidence="1" type="ORF">B0A48_06063</name>
</gene>
<comment type="caution">
    <text evidence="1">The sequence shown here is derived from an EMBL/GenBank/DDBJ whole genome shotgun (WGS) entry which is preliminary data.</text>
</comment>
<reference evidence="2" key="1">
    <citation type="submission" date="2017-03" db="EMBL/GenBank/DDBJ databases">
        <title>Genomes of endolithic fungi from Antarctica.</title>
        <authorList>
            <person name="Coleine C."/>
            <person name="Masonjones S."/>
            <person name="Stajich J.E."/>
        </authorList>
    </citation>
    <scope>NUCLEOTIDE SEQUENCE [LARGE SCALE GENOMIC DNA]</scope>
    <source>
        <strain evidence="2">CCFEE 5527</strain>
    </source>
</reference>
<organism evidence="1 2">
    <name type="scientific">Cryoendolithus antarcticus</name>
    <dbReference type="NCBI Taxonomy" id="1507870"/>
    <lineage>
        <taxon>Eukaryota</taxon>
        <taxon>Fungi</taxon>
        <taxon>Dikarya</taxon>
        <taxon>Ascomycota</taxon>
        <taxon>Pezizomycotina</taxon>
        <taxon>Dothideomycetes</taxon>
        <taxon>Dothideomycetidae</taxon>
        <taxon>Cladosporiales</taxon>
        <taxon>Cladosporiaceae</taxon>
        <taxon>Cryoendolithus</taxon>
    </lineage>
</organism>
<keyword evidence="2" id="KW-1185">Reference proteome</keyword>
<accession>A0A1V8TD96</accession>
<sequence length="241" mass="27428">MANPQSSSQSRCRILALPPEIRLEIYRHVDLVPGHTLKHVVVLDKNGQARVRNKSKPSPLLLTCRTFRVECKPPFSPTVRYHLINDGEPLKPGKGAIGQQRLAHYEQLDLLGDSTLIKGWRKIELSVHSPRKTGPATAKQVLIAVSAAAQIIDSATKLEELRLFFKIERKTLLDEVCNQVATMRCRKNTKLHEALTCHFHRQHWDHRLRVQKLAADLGLSWCAGGIDYRYYRTSGDWAFEP</sequence>
<dbReference type="AlphaFoldDB" id="A0A1V8TD96"/>
<dbReference type="InParanoid" id="A0A1V8TD96"/>
<dbReference type="Proteomes" id="UP000192596">
    <property type="component" value="Unassembled WGS sequence"/>
</dbReference>